<dbReference type="EMBL" id="CP071527">
    <property type="protein sequence ID" value="USQ13494.1"/>
    <property type="molecule type" value="Genomic_DNA"/>
</dbReference>
<evidence type="ECO:0000256" key="7">
    <source>
        <dbReference type="ARBA" id="ARBA00022927"/>
    </source>
</evidence>
<keyword evidence="10 11" id="KW-0472">Membrane</keyword>
<keyword evidence="4 11" id="KW-0813">Transport</keyword>
<evidence type="ECO:0000256" key="3">
    <source>
        <dbReference type="ARBA" id="ARBA00017876"/>
    </source>
</evidence>
<keyword evidence="5 11" id="KW-1003">Cell membrane</keyword>
<keyword evidence="6 11" id="KW-0812">Transmembrane</keyword>
<dbReference type="RefSeq" id="WP_252579789.1">
    <property type="nucleotide sequence ID" value="NZ_CP071527.1"/>
</dbReference>
<dbReference type="PANTHER" id="PTHR34182">
    <property type="entry name" value="PROTEIN-EXPORT MEMBRANE PROTEIN SECG"/>
    <property type="match status" value="1"/>
</dbReference>
<sequence>MYQLILVIHVLVAIVLIGLVLIQHGKGADIGAAFGSGASNTLFGSQGTGSFLFKLTGGLALTFFVTSLLLSYMVSVQYHKVDQLAAPQQTNVPVNSIPVPVDNSQGGKKE</sequence>
<comment type="function">
    <text evidence="11">Involved in protein export. Participates in an early event of protein translocation.</text>
</comment>
<dbReference type="PRINTS" id="PR01651">
    <property type="entry name" value="SECGEXPORT"/>
</dbReference>
<evidence type="ECO:0000256" key="6">
    <source>
        <dbReference type="ARBA" id="ARBA00022692"/>
    </source>
</evidence>
<dbReference type="InterPro" id="IPR004692">
    <property type="entry name" value="SecG"/>
</dbReference>
<comment type="subcellular location">
    <subcellularLocation>
        <location evidence="1 11">Cell membrane</location>
        <topology evidence="1 11">Multi-pass membrane protein</topology>
    </subcellularLocation>
</comment>
<organism evidence="12 13">
    <name type="scientific">Legionella lytica</name>
    <dbReference type="NCBI Taxonomy" id="96232"/>
    <lineage>
        <taxon>Bacteria</taxon>
        <taxon>Pseudomonadati</taxon>
        <taxon>Pseudomonadota</taxon>
        <taxon>Gammaproteobacteria</taxon>
        <taxon>Legionellales</taxon>
        <taxon>Legionellaceae</taxon>
        <taxon>Legionella</taxon>
    </lineage>
</organism>
<evidence type="ECO:0000256" key="2">
    <source>
        <dbReference type="ARBA" id="ARBA00008445"/>
    </source>
</evidence>
<protein>
    <recommendedName>
        <fullName evidence="3 11">Protein-export membrane protein SecG</fullName>
    </recommendedName>
</protein>
<evidence type="ECO:0000256" key="1">
    <source>
        <dbReference type="ARBA" id="ARBA00004651"/>
    </source>
</evidence>
<evidence type="ECO:0000256" key="5">
    <source>
        <dbReference type="ARBA" id="ARBA00022475"/>
    </source>
</evidence>
<keyword evidence="8 11" id="KW-1133">Transmembrane helix</keyword>
<proteinExistence type="inferred from homology"/>
<dbReference type="PANTHER" id="PTHR34182:SF1">
    <property type="entry name" value="PROTEIN-EXPORT MEMBRANE PROTEIN SECG"/>
    <property type="match status" value="1"/>
</dbReference>
<comment type="similarity">
    <text evidence="2 11">Belongs to the SecG family.</text>
</comment>
<feature type="transmembrane region" description="Helical" evidence="11">
    <location>
        <begin position="51"/>
        <end position="74"/>
    </location>
</feature>
<evidence type="ECO:0000313" key="13">
    <source>
        <dbReference type="Proteomes" id="UP001057474"/>
    </source>
</evidence>
<evidence type="ECO:0000256" key="8">
    <source>
        <dbReference type="ARBA" id="ARBA00022989"/>
    </source>
</evidence>
<evidence type="ECO:0000256" key="9">
    <source>
        <dbReference type="ARBA" id="ARBA00023010"/>
    </source>
</evidence>
<dbReference type="Proteomes" id="UP001057474">
    <property type="component" value="Chromosome"/>
</dbReference>
<evidence type="ECO:0000313" key="12">
    <source>
        <dbReference type="EMBL" id="USQ13494.1"/>
    </source>
</evidence>
<comment type="caution">
    <text evidence="11">Lacks conserved residue(s) required for the propagation of feature annotation.</text>
</comment>
<keyword evidence="9 11" id="KW-0811">Translocation</keyword>
<reference evidence="12" key="1">
    <citation type="submission" date="2021-03" db="EMBL/GenBank/DDBJ databases">
        <title>Legionella lytica PCM 2298.</title>
        <authorList>
            <person name="Koper P."/>
        </authorList>
    </citation>
    <scope>NUCLEOTIDE SEQUENCE</scope>
    <source>
        <strain evidence="12">PCM 2298</strain>
    </source>
</reference>
<name>A0ABY4Y775_9GAMM</name>
<gene>
    <name evidence="12" type="primary">secG</name>
    <name evidence="12" type="ORF">J2N86_12535</name>
</gene>
<dbReference type="NCBIfam" id="TIGR00810">
    <property type="entry name" value="secG"/>
    <property type="match status" value="1"/>
</dbReference>
<evidence type="ECO:0000256" key="11">
    <source>
        <dbReference type="RuleBase" id="RU365087"/>
    </source>
</evidence>
<evidence type="ECO:0000256" key="10">
    <source>
        <dbReference type="ARBA" id="ARBA00023136"/>
    </source>
</evidence>
<keyword evidence="13" id="KW-1185">Reference proteome</keyword>
<keyword evidence="7 11" id="KW-0653">Protein transport</keyword>
<accession>A0ABY4Y775</accession>
<dbReference type="Pfam" id="PF03840">
    <property type="entry name" value="SecG"/>
    <property type="match status" value="1"/>
</dbReference>
<evidence type="ECO:0000256" key="4">
    <source>
        <dbReference type="ARBA" id="ARBA00022448"/>
    </source>
</evidence>